<evidence type="ECO:0008006" key="3">
    <source>
        <dbReference type="Google" id="ProtNLM"/>
    </source>
</evidence>
<dbReference type="EMBL" id="BSUY01000001">
    <property type="protein sequence ID" value="GMA82162.1"/>
    <property type="molecule type" value="Genomic_DNA"/>
</dbReference>
<sequence>MTQRQLGPVVGATLLCQNIDKVSEAYQNGLGYSLVSEGVLDEAQIQCWNTPKLRQNKTHILASSDGQAWLRLVEDIHSHTHLPLKTHGWMSLETNVADVDVIRNEIDTNAFTIIGEPAYLQVSDAIKAMQVVGPANEVTYLTHIERPVPPFELPMTNARTSGLFIPVLCTPSRDDSLAFYQSINKAPAGLKFDTKITILNSAWNKDIEHQYQVATLQLDGKCLFEIDQVPQAQPIINNEGSLPSGIAMVTCIVKNIDEIAAHFKVTITQTDNAYYPGSKIIILRGAAGELIELVGA</sequence>
<comment type="caution">
    <text evidence="1">The sequence shown here is derived from an EMBL/GenBank/DDBJ whole genome shotgun (WGS) entry which is preliminary data.</text>
</comment>
<dbReference type="Proteomes" id="UP001157046">
    <property type="component" value="Unassembled WGS sequence"/>
</dbReference>
<evidence type="ECO:0000313" key="2">
    <source>
        <dbReference type="Proteomes" id="UP001157046"/>
    </source>
</evidence>
<name>A0ABQ6J340_9GAMM</name>
<accession>A0ABQ6J340</accession>
<evidence type="ECO:0000313" key="1">
    <source>
        <dbReference type="EMBL" id="GMA82162.1"/>
    </source>
</evidence>
<keyword evidence="2" id="KW-1185">Reference proteome</keyword>
<dbReference type="RefSeq" id="WP_248938082.1">
    <property type="nucleotide sequence ID" value="NZ_BSUY01000001.1"/>
</dbReference>
<proteinExistence type="predicted"/>
<protein>
    <recommendedName>
        <fullName evidence="3">VOC domain-containing protein</fullName>
    </recommendedName>
</protein>
<gene>
    <name evidence="1" type="ORF">GCM10025855_16950</name>
</gene>
<reference evidence="2" key="1">
    <citation type="journal article" date="2019" name="Int. J. Syst. Evol. Microbiol.">
        <title>The Global Catalogue of Microorganisms (GCM) 10K type strain sequencing project: providing services to taxonomists for standard genome sequencing and annotation.</title>
        <authorList>
            <consortium name="The Broad Institute Genomics Platform"/>
            <consortium name="The Broad Institute Genome Sequencing Center for Infectious Disease"/>
            <person name="Wu L."/>
            <person name="Ma J."/>
        </authorList>
    </citation>
    <scope>NUCLEOTIDE SEQUENCE [LARGE SCALE GENOMIC DNA]</scope>
    <source>
        <strain evidence="2">NBRC 102030</strain>
    </source>
</reference>
<organism evidence="1 2">
    <name type="scientific">Shewanella glacialipiscicola</name>
    <dbReference type="NCBI Taxonomy" id="614069"/>
    <lineage>
        <taxon>Bacteria</taxon>
        <taxon>Pseudomonadati</taxon>
        <taxon>Pseudomonadota</taxon>
        <taxon>Gammaproteobacteria</taxon>
        <taxon>Alteromonadales</taxon>
        <taxon>Shewanellaceae</taxon>
        <taxon>Shewanella</taxon>
    </lineage>
</organism>